<reference evidence="2" key="3">
    <citation type="submission" date="2022-01" db="UniProtKB">
        <authorList>
            <consortium name="EnsemblPlants"/>
        </authorList>
    </citation>
    <scope>IDENTIFICATION</scope>
    <source>
        <strain evidence="2">subsp. vulgare</strain>
    </source>
</reference>
<dbReference type="EnsemblPlants" id="HORVU.MOREX.r3.5HG0469390.1">
    <property type="protein sequence ID" value="HORVU.MOREX.r3.5HG0469390.1"/>
    <property type="gene ID" value="HORVU.MOREX.r3.5HG0469390"/>
</dbReference>
<dbReference type="AlphaFoldDB" id="A0A8I6XXH0"/>
<feature type="domain" description="Cathepsin propeptide inhibitor" evidence="1">
    <location>
        <begin position="90"/>
        <end position="147"/>
    </location>
</feature>
<name>A0A8I6XXH0_HORVV</name>
<reference evidence="2" key="2">
    <citation type="submission" date="2020-10" db="EMBL/GenBank/DDBJ databases">
        <authorList>
            <person name="Scholz U."/>
            <person name="Mascher M."/>
            <person name="Fiebig A."/>
        </authorList>
    </citation>
    <scope>NUCLEOTIDE SEQUENCE [LARGE SCALE GENOMIC DNA]</scope>
    <source>
        <strain evidence="2">cv. Morex</strain>
    </source>
</reference>
<evidence type="ECO:0000259" key="1">
    <source>
        <dbReference type="SMART" id="SM00848"/>
    </source>
</evidence>
<protein>
    <recommendedName>
        <fullName evidence="1">Cathepsin propeptide inhibitor domain-containing protein</fullName>
    </recommendedName>
</protein>
<dbReference type="SMART" id="SM00848">
    <property type="entry name" value="Inhibitor_I29"/>
    <property type="match status" value="1"/>
</dbReference>
<dbReference type="SUPFAM" id="SSF54001">
    <property type="entry name" value="Cysteine proteinases"/>
    <property type="match status" value="1"/>
</dbReference>
<sequence>MPRRLSGLGIREAPAQRNLADGVGGSDFPGRLPIGESHGSAVTVGALSVLMGGMWYFKEDAEKPAALKQIHHEEALEEETIEEKAMKKRFEDWMIKYGCMYQDKEEKAMRYELFKLTAKHVDENNAMPGTLCTLGTNQFADRTEEEFSWSCGGPRSTVSGKEIMRRGYL</sequence>
<proteinExistence type="predicted"/>
<dbReference type="GeneID" id="123397574"/>
<dbReference type="Gene3D" id="1.10.287.2250">
    <property type="match status" value="1"/>
</dbReference>
<dbReference type="InterPro" id="IPR038765">
    <property type="entry name" value="Papain-like_cys_pep_sf"/>
</dbReference>
<reference evidence="3" key="1">
    <citation type="journal article" date="2012" name="Nature">
        <title>A physical, genetic and functional sequence assembly of the barley genome.</title>
        <authorList>
            <consortium name="The International Barley Genome Sequencing Consortium"/>
            <person name="Mayer K.F."/>
            <person name="Waugh R."/>
            <person name="Brown J.W."/>
            <person name="Schulman A."/>
            <person name="Langridge P."/>
            <person name="Platzer M."/>
            <person name="Fincher G.B."/>
            <person name="Muehlbauer G.J."/>
            <person name="Sato K."/>
            <person name="Close T.J."/>
            <person name="Wise R.P."/>
            <person name="Stein N."/>
        </authorList>
    </citation>
    <scope>NUCLEOTIDE SEQUENCE [LARGE SCALE GENOMIC DNA]</scope>
    <source>
        <strain evidence="3">cv. Morex</strain>
    </source>
</reference>
<gene>
    <name evidence="2" type="primary">LOC123397574</name>
</gene>
<evidence type="ECO:0000313" key="3">
    <source>
        <dbReference type="Proteomes" id="UP000011116"/>
    </source>
</evidence>
<organism evidence="2 3">
    <name type="scientific">Hordeum vulgare subsp. vulgare</name>
    <name type="common">Domesticated barley</name>
    <dbReference type="NCBI Taxonomy" id="112509"/>
    <lineage>
        <taxon>Eukaryota</taxon>
        <taxon>Viridiplantae</taxon>
        <taxon>Streptophyta</taxon>
        <taxon>Embryophyta</taxon>
        <taxon>Tracheophyta</taxon>
        <taxon>Spermatophyta</taxon>
        <taxon>Magnoliopsida</taxon>
        <taxon>Liliopsida</taxon>
        <taxon>Poales</taxon>
        <taxon>Poaceae</taxon>
        <taxon>BOP clade</taxon>
        <taxon>Pooideae</taxon>
        <taxon>Triticodae</taxon>
        <taxon>Triticeae</taxon>
        <taxon>Hordeinae</taxon>
        <taxon>Hordeum</taxon>
    </lineage>
</organism>
<dbReference type="Proteomes" id="UP000011116">
    <property type="component" value="Chromosome 5H"/>
</dbReference>
<dbReference type="SMR" id="A0A8I6XXH0"/>
<keyword evidence="3" id="KW-1185">Reference proteome</keyword>
<dbReference type="Pfam" id="PF08246">
    <property type="entry name" value="Inhibitor_I29"/>
    <property type="match status" value="1"/>
</dbReference>
<dbReference type="Gramene" id="HORVU.MOREX.r3.5HG0469390.1">
    <property type="protein sequence ID" value="HORVU.MOREX.r3.5HG0469390.1"/>
    <property type="gene ID" value="HORVU.MOREX.r3.5HG0469390"/>
</dbReference>
<dbReference type="InterPro" id="IPR013201">
    <property type="entry name" value="Prot_inhib_I29"/>
</dbReference>
<accession>A0A8I6XXH0</accession>
<dbReference type="RefSeq" id="XP_044948046.1">
    <property type="nucleotide sequence ID" value="XM_045092111.1"/>
</dbReference>
<evidence type="ECO:0000313" key="2">
    <source>
        <dbReference type="EnsemblPlants" id="HORVU.MOREX.r3.5HG0469390.1"/>
    </source>
</evidence>